<dbReference type="Pfam" id="PF00149">
    <property type="entry name" value="Metallophos"/>
    <property type="match status" value="1"/>
</dbReference>
<evidence type="ECO:0000313" key="9">
    <source>
        <dbReference type="EMBL" id="ADH91997.1"/>
    </source>
</evidence>
<feature type="region of interest" description="Disordered" evidence="5">
    <location>
        <begin position="28"/>
        <end position="131"/>
    </location>
</feature>
<dbReference type="EMBL" id="CP002045">
    <property type="protein sequence ID" value="ADH91997.1"/>
    <property type="molecule type" value="Genomic_DNA"/>
</dbReference>
<dbReference type="HOGENOM" id="CLU_005854_5_0_11"/>
<organism evidence="9 10">
    <name type="scientific">Arcanobacterium haemolyticum (strain ATCC 9345 / DSM 20595 / CCM 5947 / CCUG 17215 / LMG 16163 / NBRC 15585 / NCTC 8452 / 11018)</name>
    <dbReference type="NCBI Taxonomy" id="644284"/>
    <lineage>
        <taxon>Bacteria</taxon>
        <taxon>Bacillati</taxon>
        <taxon>Actinomycetota</taxon>
        <taxon>Actinomycetes</taxon>
        <taxon>Actinomycetales</taxon>
        <taxon>Actinomycetaceae</taxon>
        <taxon>Arcanobacterium</taxon>
    </lineage>
</organism>
<evidence type="ECO:0000256" key="3">
    <source>
        <dbReference type="ARBA" id="ARBA00022729"/>
    </source>
</evidence>
<dbReference type="STRING" id="644284.Arch_0239"/>
<keyword evidence="6" id="KW-1133">Transmembrane helix</keyword>
<dbReference type="SUPFAM" id="SSF56300">
    <property type="entry name" value="Metallo-dependent phosphatases"/>
    <property type="match status" value="1"/>
</dbReference>
<evidence type="ECO:0000256" key="5">
    <source>
        <dbReference type="SAM" id="MobiDB-lite"/>
    </source>
</evidence>
<dbReference type="PRINTS" id="PR01607">
    <property type="entry name" value="APYRASEFAMLY"/>
</dbReference>
<dbReference type="Proteomes" id="UP000000376">
    <property type="component" value="Chromosome"/>
</dbReference>
<dbReference type="InterPro" id="IPR029052">
    <property type="entry name" value="Metallo-depent_PP-like"/>
</dbReference>
<reference evidence="9 10" key="1">
    <citation type="journal article" date="2010" name="Stand. Genomic Sci.">
        <title>Complete genome sequence of Arcanobacterium haemolyticum type strain (11018).</title>
        <authorList>
            <person name="Yasawong M."/>
            <person name="Teshima H."/>
            <person name="Lapidus A."/>
            <person name="Nolan M."/>
            <person name="Lucas S."/>
            <person name="Glavina Del Rio T."/>
            <person name="Tice H."/>
            <person name="Cheng J."/>
            <person name="Bruce D."/>
            <person name="Detter C."/>
            <person name="Tapia R."/>
            <person name="Han C."/>
            <person name="Goodwin L."/>
            <person name="Pitluck S."/>
            <person name="Liolios K."/>
            <person name="Ivanova N."/>
            <person name="Mavromatis K."/>
            <person name="Mikhailova N."/>
            <person name="Pati A."/>
            <person name="Chen A."/>
            <person name="Palaniappan K."/>
            <person name="Land M."/>
            <person name="Hauser L."/>
            <person name="Chang Y."/>
            <person name="Jeffries C."/>
            <person name="Rohde M."/>
            <person name="Sikorski J."/>
            <person name="Pukall R."/>
            <person name="Goker M."/>
            <person name="Woyke T."/>
            <person name="Bristow J."/>
            <person name="Eisen J."/>
            <person name="Markowitz V."/>
            <person name="Hugenholtz P."/>
            <person name="Kyrpides N."/>
            <person name="Klenk H."/>
        </authorList>
    </citation>
    <scope>NUCLEOTIDE SEQUENCE [LARGE SCALE GENOMIC DNA]</scope>
    <source>
        <strain evidence="10">ATCC 9345 / DSM 20595 / CCUG 17215 / LMG 16163 / NBRC 15585 / NCTC 8452 / 11018</strain>
    </source>
</reference>
<evidence type="ECO:0000256" key="1">
    <source>
        <dbReference type="ARBA" id="ARBA00022512"/>
    </source>
</evidence>
<feature type="chain" id="PRO_5003093445" evidence="7">
    <location>
        <begin position="28"/>
        <end position="915"/>
    </location>
</feature>
<feature type="region of interest" description="Disordered" evidence="5">
    <location>
        <begin position="829"/>
        <end position="885"/>
    </location>
</feature>
<name>D7BM48_ARCHD</name>
<dbReference type="PROSITE" id="PS50847">
    <property type="entry name" value="GRAM_POS_ANCHORING"/>
    <property type="match status" value="1"/>
</dbReference>
<sequence length="915" mass="96973">MKSPMKRAAIGAVAAASLIMAPMSAWAAEEGTPTVDAATSETVEKATEGAGEAAGVEKADEKTGDKAEAGEPAKEDKAEGAEKPVADAEKKADDKAKEDPKKDEPKKELTPEEQKKAELKAKQEEQRKKLVEETKAKTEAALKKAKEEAEKAKAEGIVTLNLFNLTDIHGHIEAQPKINKDKTFGGYTESGLASVKCYIDQAKKSNPNTQFTLLGDNIGASPFTSGSANDNPTIEALNAMDVFASTIGNHEFDKGIKVLQERFNGSKDYTKVAFPYLGANVEGLDGLDKDGYKIWETNGVKVAFIGAIENDVATKLPIGTVDTLKFKEAAPVINDIAAKLKDGNAENGEADIVVAMYDNDVLQSYPNMSANVDVIMGGDTHKPYFGYDANPQKNDKGETVGKAITTKDGHPITATASGSFTDNLSNVVVKYDTKQKKVIESYAQKITATEVMACGEDPTVKDIVAKAAEAAAPKKKEVISKGTGNFYRGVHKLTENDSLDAGSNRGTESTIGGLIADAMKDTFTTLDGKPVDIGIINAGGIRADLEPKDGVVTVGDVFAFMPFSNEVSYATLTGAQVKTLLEQQWKSLEPNEKGEKSTRPMLKLGLSSNVKYSFDYADKTKGAGNRVTSILVNSEPLDMNKQYIVGSVSFLMTGGDSFDILKDDAVKASYRVITKGLDRDFMAEYLKKHQDVKPRDHKSSIGVSLSDLKKNGNAVSAQVELRGLSFSQEGEAKVKNVTVEFGGKAVQHEVNNTIVDANATNYEAIITADGVGYTGKFAISADTQCADKAATVHVPLIVKNEAGTELVSAKQGIGVNVNCATGEVTASNGFGDKAAGNQKPDDSANGDNSKGNSSTGESSKGDSSKSKQSSDMHKSAQKSAPKGKLAQTGATVGILAGIAVLTLLGGLVLVRRRQK</sequence>
<feature type="domain" description="Gram-positive cocci surface proteins LPxTG" evidence="8">
    <location>
        <begin position="885"/>
        <end position="915"/>
    </location>
</feature>
<dbReference type="PANTHER" id="PTHR11575">
    <property type="entry name" value="5'-NUCLEOTIDASE-RELATED"/>
    <property type="match status" value="1"/>
</dbReference>
<keyword evidence="4" id="KW-0572">Peptidoglycan-anchor</keyword>
<feature type="transmembrane region" description="Helical" evidence="6">
    <location>
        <begin position="889"/>
        <end position="910"/>
    </location>
</feature>
<dbReference type="Gene3D" id="3.60.21.10">
    <property type="match status" value="1"/>
</dbReference>
<keyword evidence="2" id="KW-0964">Secreted</keyword>
<dbReference type="RefSeq" id="WP_013169495.1">
    <property type="nucleotide sequence ID" value="NC_014218.1"/>
</dbReference>
<dbReference type="eggNOG" id="COG3064">
    <property type="taxonomic scope" value="Bacteria"/>
</dbReference>
<dbReference type="AlphaFoldDB" id="D7BM48"/>
<proteinExistence type="predicted"/>
<evidence type="ECO:0000256" key="2">
    <source>
        <dbReference type="ARBA" id="ARBA00022525"/>
    </source>
</evidence>
<dbReference type="InterPro" id="IPR006179">
    <property type="entry name" value="5_nucleotidase/apyrase"/>
</dbReference>
<dbReference type="OrthoDB" id="1016457at2"/>
<keyword evidence="6" id="KW-0812">Transmembrane</keyword>
<dbReference type="InterPro" id="IPR008334">
    <property type="entry name" value="5'-Nucleotdase_C"/>
</dbReference>
<accession>D7BM48</accession>
<dbReference type="GO" id="GO:0008253">
    <property type="term" value="F:5'-nucleotidase activity"/>
    <property type="evidence" value="ECO:0007669"/>
    <property type="project" value="TreeGrafter"/>
</dbReference>
<evidence type="ECO:0000256" key="4">
    <source>
        <dbReference type="ARBA" id="ARBA00023088"/>
    </source>
</evidence>
<dbReference type="KEGG" id="ahe:Arch_0239"/>
<keyword evidence="3 7" id="KW-0732">Signal</keyword>
<gene>
    <name evidence="9" type="ordered locus">Arch_0239</name>
</gene>
<dbReference type="GO" id="GO:0008768">
    <property type="term" value="F:UDP-sugar diphosphatase activity"/>
    <property type="evidence" value="ECO:0007669"/>
    <property type="project" value="TreeGrafter"/>
</dbReference>
<dbReference type="Pfam" id="PF02872">
    <property type="entry name" value="5_nucleotid_C"/>
    <property type="match status" value="1"/>
</dbReference>
<evidence type="ECO:0000256" key="6">
    <source>
        <dbReference type="SAM" id="Phobius"/>
    </source>
</evidence>
<keyword evidence="6" id="KW-0472">Membrane</keyword>
<evidence type="ECO:0000313" key="10">
    <source>
        <dbReference type="Proteomes" id="UP000000376"/>
    </source>
</evidence>
<dbReference type="Gene3D" id="3.90.780.10">
    <property type="entry name" value="5'-Nucleotidase, C-terminal domain"/>
    <property type="match status" value="1"/>
</dbReference>
<feature type="signal peptide" evidence="7">
    <location>
        <begin position="1"/>
        <end position="27"/>
    </location>
</feature>
<dbReference type="NCBIfam" id="TIGR01167">
    <property type="entry name" value="LPXTG_anchor"/>
    <property type="match status" value="1"/>
</dbReference>
<evidence type="ECO:0000256" key="7">
    <source>
        <dbReference type="SAM" id="SignalP"/>
    </source>
</evidence>
<feature type="compositionally biased region" description="Basic and acidic residues" evidence="5">
    <location>
        <begin position="859"/>
        <end position="874"/>
    </location>
</feature>
<dbReference type="InterPro" id="IPR004843">
    <property type="entry name" value="Calcineurin-like_PHP"/>
</dbReference>
<protein>
    <submittedName>
        <fullName evidence="9">LPXTG-motif cell wall anchor domain protein</fullName>
    </submittedName>
</protein>
<dbReference type="PANTHER" id="PTHR11575:SF24">
    <property type="entry name" value="5'-NUCLEOTIDASE"/>
    <property type="match status" value="1"/>
</dbReference>
<keyword evidence="10" id="KW-1185">Reference proteome</keyword>
<dbReference type="InterPro" id="IPR036907">
    <property type="entry name" value="5'-Nucleotdase_C_sf"/>
</dbReference>
<dbReference type="GO" id="GO:0009166">
    <property type="term" value="P:nucleotide catabolic process"/>
    <property type="evidence" value="ECO:0007669"/>
    <property type="project" value="InterPro"/>
</dbReference>
<evidence type="ECO:0000259" key="8">
    <source>
        <dbReference type="PROSITE" id="PS50847"/>
    </source>
</evidence>
<dbReference type="InterPro" id="IPR019931">
    <property type="entry name" value="LPXTG_anchor"/>
</dbReference>
<dbReference type="GO" id="GO:0030288">
    <property type="term" value="C:outer membrane-bounded periplasmic space"/>
    <property type="evidence" value="ECO:0007669"/>
    <property type="project" value="TreeGrafter"/>
</dbReference>
<dbReference type="eggNOG" id="COG0737">
    <property type="taxonomic scope" value="Bacteria"/>
</dbReference>
<feature type="compositionally biased region" description="Basic and acidic residues" evidence="5">
    <location>
        <begin position="55"/>
        <end position="131"/>
    </location>
</feature>
<dbReference type="SUPFAM" id="SSF55816">
    <property type="entry name" value="5'-nucleotidase (syn. UDP-sugar hydrolase), C-terminal domain"/>
    <property type="match status" value="1"/>
</dbReference>
<keyword evidence="1" id="KW-0134">Cell wall</keyword>